<dbReference type="AlphaFoldDB" id="A0AAU8JH95"/>
<organism evidence="3">
    <name type="scientific">Planktothricoides raciborskii GIHE-MW2</name>
    <dbReference type="NCBI Taxonomy" id="2792601"/>
    <lineage>
        <taxon>Bacteria</taxon>
        <taxon>Bacillati</taxon>
        <taxon>Cyanobacteriota</taxon>
        <taxon>Cyanophyceae</taxon>
        <taxon>Oscillatoriophycideae</taxon>
        <taxon>Oscillatoriales</taxon>
        <taxon>Oscillatoriaceae</taxon>
        <taxon>Planktothricoides</taxon>
    </lineage>
</organism>
<dbReference type="InterPro" id="IPR039565">
    <property type="entry name" value="BamD-like"/>
</dbReference>
<dbReference type="Pfam" id="PF13525">
    <property type="entry name" value="YfiO"/>
    <property type="match status" value="1"/>
</dbReference>
<reference evidence="3" key="1">
    <citation type="submission" date="2024-07" db="EMBL/GenBank/DDBJ databases">
        <authorList>
            <person name="Kim Y.J."/>
            <person name="Jeong J.Y."/>
        </authorList>
    </citation>
    <scope>NUCLEOTIDE SEQUENCE</scope>
    <source>
        <strain evidence="3">GIHE-MW2</strain>
    </source>
</reference>
<sequence length="178" mass="20973">MSIKNKNLIAGLEALKAKDYEEAIFQLEIVCETELDQTTIEKAQINLVAAYEQNNQIEKALETCQMLTDSKNPIHKKWAKSEMPHLAKVYTAILEARAKASRKTAKQKAIHWLVEFIKRYPQTILYAYQVKSIWQKVQQRWEPIQEFMDRTGEAIVYKLIEWFPKFTQKLKQITQKQK</sequence>
<protein>
    <submittedName>
        <fullName evidence="3">Outer membrane protein assembly factor BamD</fullName>
    </submittedName>
</protein>
<keyword evidence="1" id="KW-0732">Signal</keyword>
<evidence type="ECO:0000256" key="1">
    <source>
        <dbReference type="ARBA" id="ARBA00022729"/>
    </source>
</evidence>
<name>A0AAU8JH95_9CYAN</name>
<gene>
    <name evidence="3" type="primary">bamD</name>
    <name evidence="3" type="ORF">ABWT76_001054</name>
</gene>
<dbReference type="EMBL" id="CP159837">
    <property type="protein sequence ID" value="XCM38222.1"/>
    <property type="molecule type" value="Genomic_DNA"/>
</dbReference>
<dbReference type="InterPro" id="IPR011990">
    <property type="entry name" value="TPR-like_helical_dom_sf"/>
</dbReference>
<dbReference type="Gene3D" id="1.25.40.10">
    <property type="entry name" value="Tetratricopeptide repeat domain"/>
    <property type="match status" value="1"/>
</dbReference>
<evidence type="ECO:0000313" key="3">
    <source>
        <dbReference type="EMBL" id="XCM38222.1"/>
    </source>
</evidence>
<proteinExistence type="predicted"/>
<evidence type="ECO:0000259" key="2">
    <source>
        <dbReference type="Pfam" id="PF13525"/>
    </source>
</evidence>
<feature type="domain" description="Outer membrane lipoprotein BamD-like" evidence="2">
    <location>
        <begin position="10"/>
        <end position="131"/>
    </location>
</feature>
<dbReference type="RefSeq" id="WP_054466484.1">
    <property type="nucleotide sequence ID" value="NZ_CP159837.1"/>
</dbReference>
<accession>A0AAU8JH95</accession>
<dbReference type="SUPFAM" id="SSF48452">
    <property type="entry name" value="TPR-like"/>
    <property type="match status" value="1"/>
</dbReference>